<dbReference type="VEuPathDB" id="FungiDB:CC1G_00195"/>
<proteinExistence type="predicted"/>
<feature type="compositionally biased region" description="Polar residues" evidence="1">
    <location>
        <begin position="181"/>
        <end position="196"/>
    </location>
</feature>
<feature type="compositionally biased region" description="Low complexity" evidence="1">
    <location>
        <begin position="261"/>
        <end position="276"/>
    </location>
</feature>
<accession>A8NX39</accession>
<name>A8NX39_COPC7</name>
<dbReference type="GeneID" id="6013615"/>
<feature type="region of interest" description="Disordered" evidence="1">
    <location>
        <begin position="158"/>
        <end position="196"/>
    </location>
</feature>
<dbReference type="STRING" id="240176.A8NX39"/>
<dbReference type="OMA" id="TIHHAMR"/>
<comment type="caution">
    <text evidence="2">The sequence shown here is derived from an EMBL/GenBank/DDBJ whole genome shotgun (WGS) entry which is preliminary data.</text>
</comment>
<protein>
    <submittedName>
        <fullName evidence="2">Uncharacterized protein</fullName>
    </submittedName>
</protein>
<feature type="compositionally biased region" description="Polar residues" evidence="1">
    <location>
        <begin position="66"/>
        <end position="85"/>
    </location>
</feature>
<dbReference type="HOGENOM" id="CLU_032495_0_0_1"/>
<evidence type="ECO:0000313" key="3">
    <source>
        <dbReference type="Proteomes" id="UP000001861"/>
    </source>
</evidence>
<dbReference type="eggNOG" id="ENOG502SIWF">
    <property type="taxonomic scope" value="Eukaryota"/>
</dbReference>
<gene>
    <name evidence="2" type="ORF">CC1G_00195</name>
</gene>
<dbReference type="EMBL" id="AACS02000005">
    <property type="protein sequence ID" value="EAU84676.2"/>
    <property type="molecule type" value="Genomic_DNA"/>
</dbReference>
<dbReference type="OrthoDB" id="19482at2759"/>
<feature type="region of interest" description="Disordered" evidence="1">
    <location>
        <begin position="64"/>
        <end position="85"/>
    </location>
</feature>
<evidence type="ECO:0000313" key="2">
    <source>
        <dbReference type="EMBL" id="EAU84676.2"/>
    </source>
</evidence>
<feature type="region of interest" description="Disordered" evidence="1">
    <location>
        <begin position="243"/>
        <end position="308"/>
    </location>
</feature>
<sequence>MSSSELSDALNPLAVQRTSPTVVAEYSATVTSTTSTTTTSTHQLVYSSSAGYVPHRSELELAMVEPQSSTGRSDATQRNSPQANGTRLLQELLRVATATKETQEAEFRRRRAWEQEQEDKINYLLSREHDRDTRVAEITELRNELALLRAHVSASAHTCPPALPPDTPSSSASGTELAINSPPQLMSPISPSSQAGPLTQHLMRLPDLAYNAHHHRGEPCSAGSRGAHLHNYTEKQLHCNDLASPLSPTASQSPLLPLKGSSHSAPASLPSPIASPHRSKKKRRSVTPSSENDNDSDSSFASFFSSGRPRKRLNHHDKRCLTIQHAMRAHFWRVLGISNDGKLPASHAEGTPLGPSDPVRFVWEKTTKQSVHNSRMKARVIADLKQNRQQYKHVPSKDFGKKILDAAFEQCFTTFRQKYRVQTDETVAAQSKRREEAKARKARHASRRKIKLANRAEARLKIPALQHVAFDCALRIECMSSEESDADGESDVLVTRGYSWRSSRLLRFYHALDQEEISDRSNKPRRGAGKRDRLVGPSKEDSLLPPKGVAYWMISKRWLRSSRRNYPDLPGVLDDLVTDEVADFNWNEFHLLGEETDLSDNDCGDHKSGLVGDYSSTHTTSSLQYALGRPVL</sequence>
<feature type="compositionally biased region" description="Low complexity" evidence="1">
    <location>
        <begin position="297"/>
        <end position="306"/>
    </location>
</feature>
<organism evidence="2 3">
    <name type="scientific">Coprinopsis cinerea (strain Okayama-7 / 130 / ATCC MYA-4618 / FGSC 9003)</name>
    <name type="common">Inky cap fungus</name>
    <name type="synonym">Hormographiella aspergillata</name>
    <dbReference type="NCBI Taxonomy" id="240176"/>
    <lineage>
        <taxon>Eukaryota</taxon>
        <taxon>Fungi</taxon>
        <taxon>Dikarya</taxon>
        <taxon>Basidiomycota</taxon>
        <taxon>Agaricomycotina</taxon>
        <taxon>Agaricomycetes</taxon>
        <taxon>Agaricomycetidae</taxon>
        <taxon>Agaricales</taxon>
        <taxon>Agaricineae</taxon>
        <taxon>Psathyrellaceae</taxon>
        <taxon>Coprinopsis</taxon>
    </lineage>
</organism>
<feature type="region of interest" description="Disordered" evidence="1">
    <location>
        <begin position="518"/>
        <end position="540"/>
    </location>
</feature>
<dbReference type="Proteomes" id="UP000001861">
    <property type="component" value="Unassembled WGS sequence"/>
</dbReference>
<dbReference type="RefSeq" id="XP_001837059.2">
    <property type="nucleotide sequence ID" value="XM_001837007.2"/>
</dbReference>
<dbReference type="AlphaFoldDB" id="A8NX39"/>
<evidence type="ECO:0000256" key="1">
    <source>
        <dbReference type="SAM" id="MobiDB-lite"/>
    </source>
</evidence>
<keyword evidence="3" id="KW-1185">Reference proteome</keyword>
<reference evidence="2 3" key="1">
    <citation type="journal article" date="2010" name="Proc. Natl. Acad. Sci. U.S.A.">
        <title>Insights into evolution of multicellular fungi from the assembled chromosomes of the mushroom Coprinopsis cinerea (Coprinus cinereus).</title>
        <authorList>
            <person name="Stajich J.E."/>
            <person name="Wilke S.K."/>
            <person name="Ahren D."/>
            <person name="Au C.H."/>
            <person name="Birren B.W."/>
            <person name="Borodovsky M."/>
            <person name="Burns C."/>
            <person name="Canback B."/>
            <person name="Casselton L.A."/>
            <person name="Cheng C.K."/>
            <person name="Deng J."/>
            <person name="Dietrich F.S."/>
            <person name="Fargo D.C."/>
            <person name="Farman M.L."/>
            <person name="Gathman A.C."/>
            <person name="Goldberg J."/>
            <person name="Guigo R."/>
            <person name="Hoegger P.J."/>
            <person name="Hooker J.B."/>
            <person name="Huggins A."/>
            <person name="James T.Y."/>
            <person name="Kamada T."/>
            <person name="Kilaru S."/>
            <person name="Kodira C."/>
            <person name="Kues U."/>
            <person name="Kupfer D."/>
            <person name="Kwan H.S."/>
            <person name="Lomsadze A."/>
            <person name="Li W."/>
            <person name="Lilly W.W."/>
            <person name="Ma L.J."/>
            <person name="Mackey A.J."/>
            <person name="Manning G."/>
            <person name="Martin F."/>
            <person name="Muraguchi H."/>
            <person name="Natvig D.O."/>
            <person name="Palmerini H."/>
            <person name="Ramesh M.A."/>
            <person name="Rehmeyer C.J."/>
            <person name="Roe B.A."/>
            <person name="Shenoy N."/>
            <person name="Stanke M."/>
            <person name="Ter-Hovhannisyan V."/>
            <person name="Tunlid A."/>
            <person name="Velagapudi R."/>
            <person name="Vision T.J."/>
            <person name="Zeng Q."/>
            <person name="Zolan M.E."/>
            <person name="Pukkila P.J."/>
        </authorList>
    </citation>
    <scope>NUCLEOTIDE SEQUENCE [LARGE SCALE GENOMIC DNA]</scope>
    <source>
        <strain evidence="3">Okayama-7 / 130 / ATCC MYA-4618 / FGSC 9003</strain>
    </source>
</reference>
<dbReference type="KEGG" id="cci:CC1G_00195"/>
<feature type="compositionally biased region" description="Basic and acidic residues" evidence="1">
    <location>
        <begin position="529"/>
        <end position="540"/>
    </location>
</feature>
<dbReference type="InParanoid" id="A8NX39"/>